<evidence type="ECO:0000313" key="5">
    <source>
        <dbReference type="EMBL" id="MBA5761046.1"/>
    </source>
</evidence>
<dbReference type="PROSITE" id="PS50887">
    <property type="entry name" value="GGDEF"/>
    <property type="match status" value="1"/>
</dbReference>
<dbReference type="PANTHER" id="PTHR45138">
    <property type="entry name" value="REGULATORY COMPONENTS OF SENSORY TRANSDUCTION SYSTEM"/>
    <property type="match status" value="1"/>
</dbReference>
<organism evidence="5 6">
    <name type="scientific">Vibrio marinisediminis</name>
    <dbReference type="NCBI Taxonomy" id="2758441"/>
    <lineage>
        <taxon>Bacteria</taxon>
        <taxon>Pseudomonadati</taxon>
        <taxon>Pseudomonadota</taxon>
        <taxon>Gammaproteobacteria</taxon>
        <taxon>Vibrionales</taxon>
        <taxon>Vibrionaceae</taxon>
        <taxon>Vibrio</taxon>
    </lineage>
</organism>
<feature type="transmembrane region" description="Helical" evidence="3">
    <location>
        <begin position="242"/>
        <end position="262"/>
    </location>
</feature>
<dbReference type="Pfam" id="PF17201">
    <property type="entry name" value="Cache_3-Cache_2"/>
    <property type="match status" value="1"/>
</dbReference>
<accession>A0A7W2IS26</accession>
<evidence type="ECO:0000259" key="4">
    <source>
        <dbReference type="PROSITE" id="PS50887"/>
    </source>
</evidence>
<dbReference type="EMBL" id="JACFYF010000001">
    <property type="protein sequence ID" value="MBA5761046.1"/>
    <property type="molecule type" value="Genomic_DNA"/>
</dbReference>
<dbReference type="GO" id="GO:0052621">
    <property type="term" value="F:diguanylate cyclase activity"/>
    <property type="evidence" value="ECO:0007669"/>
    <property type="project" value="UniProtKB-EC"/>
</dbReference>
<comment type="caution">
    <text evidence="5">The sequence shown here is derived from an EMBL/GenBank/DDBJ whole genome shotgun (WGS) entry which is preliminary data.</text>
</comment>
<sequence length="567" mass="63704">MLYLAYVQLQTSEQNAHSQSLANLNTAAHLVSSQVEAASSKLFLLDDAQSLTEFDNTAKRILKHSPIYADIVHVNLETGQYRSALLNPTTAEKDSDIVWTPLIKFSPHIAISSLYEKSPGYWVFAVRYIPNASEQLWLEFDLKHATQSLRGLRTLDEGYVFVIDKHTGRLIFHPDPNRIGTPSISYHSGISELVESGTKFAEYEYYYRDQFKVSVFDADNGFDWVFISGTDRSDILAASYQFGLAAVFIVSLLYLAIAISYLTKQLSLALAELNGQSDLAGFKHQLRYTLDRFIPHQGIQFCLYNSQHGHYSTLDFHGNGRVVMEDKALANRFSAGKISYLSKSDADPLAQKLQIHSNHYVIPLHSQGDLIAIIYIQAWLPSCGSILRMIRNYTEVALSNLLLRKKLLRIDVMTKLDSQHTMNASIDCHQNSDHVFFAQLEIDFFEQILNHHGTQCADKIILATAELMQICFPKPRAISLSRDGLNKFCILFHAHDADDALNKCEELRVLVEKNPVKLGEISIPYTVSIGGGVVESAHQETLNTVEKALYKAKGAGRNQVSFNAYNS</sequence>
<dbReference type="Gene3D" id="3.30.450.20">
    <property type="entry name" value="PAS domain"/>
    <property type="match status" value="1"/>
</dbReference>
<keyword evidence="3" id="KW-1133">Transmembrane helix</keyword>
<dbReference type="SUPFAM" id="SSF55073">
    <property type="entry name" value="Nucleotide cyclase"/>
    <property type="match status" value="1"/>
</dbReference>
<reference evidence="5 6" key="1">
    <citation type="submission" date="2020-07" db="EMBL/GenBank/DDBJ databases">
        <title>Vibrio marinisediminis sp. nov., isolated from marine sediment.</title>
        <authorList>
            <person name="Ji X."/>
        </authorList>
    </citation>
    <scope>NUCLEOTIDE SEQUENCE [LARGE SCALE GENOMIC DNA]</scope>
    <source>
        <strain evidence="5 6">404</strain>
    </source>
</reference>
<protein>
    <recommendedName>
        <fullName evidence="1">diguanylate cyclase</fullName>
        <ecNumber evidence="1">2.7.7.65</ecNumber>
    </recommendedName>
</protein>
<dbReference type="InterPro" id="IPR043128">
    <property type="entry name" value="Rev_trsase/Diguanyl_cyclase"/>
</dbReference>
<dbReference type="SMART" id="SM00267">
    <property type="entry name" value="GGDEF"/>
    <property type="match status" value="1"/>
</dbReference>
<dbReference type="NCBIfam" id="TIGR00254">
    <property type="entry name" value="GGDEF"/>
    <property type="match status" value="1"/>
</dbReference>
<dbReference type="GO" id="GO:0043709">
    <property type="term" value="P:cell adhesion involved in single-species biofilm formation"/>
    <property type="evidence" value="ECO:0007669"/>
    <property type="project" value="TreeGrafter"/>
</dbReference>
<name>A0A7W2IS26_9VIBR</name>
<dbReference type="GO" id="GO:1902201">
    <property type="term" value="P:negative regulation of bacterial-type flagellum-dependent cell motility"/>
    <property type="evidence" value="ECO:0007669"/>
    <property type="project" value="TreeGrafter"/>
</dbReference>
<dbReference type="EC" id="2.7.7.65" evidence="1"/>
<gene>
    <name evidence="5" type="ORF">H2O73_01725</name>
</gene>
<dbReference type="InterPro" id="IPR029787">
    <property type="entry name" value="Nucleotide_cyclase"/>
</dbReference>
<dbReference type="Proteomes" id="UP000571701">
    <property type="component" value="Unassembled WGS sequence"/>
</dbReference>
<dbReference type="InterPro" id="IPR050469">
    <property type="entry name" value="Diguanylate_Cyclase"/>
</dbReference>
<dbReference type="Gene3D" id="3.30.70.270">
    <property type="match status" value="1"/>
</dbReference>
<evidence type="ECO:0000313" key="6">
    <source>
        <dbReference type="Proteomes" id="UP000571701"/>
    </source>
</evidence>
<keyword evidence="3" id="KW-0812">Transmembrane</keyword>
<dbReference type="InterPro" id="IPR000160">
    <property type="entry name" value="GGDEF_dom"/>
</dbReference>
<keyword evidence="6" id="KW-1185">Reference proteome</keyword>
<dbReference type="GO" id="GO:0005886">
    <property type="term" value="C:plasma membrane"/>
    <property type="evidence" value="ECO:0007669"/>
    <property type="project" value="TreeGrafter"/>
</dbReference>
<dbReference type="Pfam" id="PF00990">
    <property type="entry name" value="GGDEF"/>
    <property type="match status" value="1"/>
</dbReference>
<evidence type="ECO:0000256" key="3">
    <source>
        <dbReference type="SAM" id="Phobius"/>
    </source>
</evidence>
<proteinExistence type="predicted"/>
<comment type="catalytic activity">
    <reaction evidence="2">
        <text>2 GTP = 3',3'-c-di-GMP + 2 diphosphate</text>
        <dbReference type="Rhea" id="RHEA:24898"/>
        <dbReference type="ChEBI" id="CHEBI:33019"/>
        <dbReference type="ChEBI" id="CHEBI:37565"/>
        <dbReference type="ChEBI" id="CHEBI:58805"/>
        <dbReference type="EC" id="2.7.7.65"/>
    </reaction>
</comment>
<dbReference type="PANTHER" id="PTHR45138:SF9">
    <property type="entry name" value="DIGUANYLATE CYCLASE DGCM-RELATED"/>
    <property type="match status" value="1"/>
</dbReference>
<evidence type="ECO:0000256" key="1">
    <source>
        <dbReference type="ARBA" id="ARBA00012528"/>
    </source>
</evidence>
<keyword evidence="3" id="KW-0472">Membrane</keyword>
<dbReference type="InterPro" id="IPR033462">
    <property type="entry name" value="Cache_3-Cache_2"/>
</dbReference>
<feature type="domain" description="GGDEF" evidence="4">
    <location>
        <begin position="433"/>
        <end position="565"/>
    </location>
</feature>
<dbReference type="RefSeq" id="WP_182106904.1">
    <property type="nucleotide sequence ID" value="NZ_JACFYF010000001.1"/>
</dbReference>
<dbReference type="AlphaFoldDB" id="A0A7W2IS26"/>
<evidence type="ECO:0000256" key="2">
    <source>
        <dbReference type="ARBA" id="ARBA00034247"/>
    </source>
</evidence>